<evidence type="ECO:0000313" key="5">
    <source>
        <dbReference type="Proteomes" id="UP001589709"/>
    </source>
</evidence>
<comment type="caution">
    <text evidence="4">The sequence shown here is derived from an EMBL/GenBank/DDBJ whole genome shotgun (WGS) entry which is preliminary data.</text>
</comment>
<evidence type="ECO:0000256" key="1">
    <source>
        <dbReference type="ARBA" id="ARBA00004613"/>
    </source>
</evidence>
<feature type="domain" description="NodB homology" evidence="3">
    <location>
        <begin position="75"/>
        <end position="251"/>
    </location>
</feature>
<organism evidence="4 5">
    <name type="scientific">Streptomyces cinereospinus</name>
    <dbReference type="NCBI Taxonomy" id="285561"/>
    <lineage>
        <taxon>Bacteria</taxon>
        <taxon>Bacillati</taxon>
        <taxon>Actinomycetota</taxon>
        <taxon>Actinomycetes</taxon>
        <taxon>Kitasatosporales</taxon>
        <taxon>Streptomycetaceae</taxon>
        <taxon>Streptomyces</taxon>
    </lineage>
</organism>
<accession>A0ABV5N7B1</accession>
<dbReference type="InterPro" id="IPR051398">
    <property type="entry name" value="Polysacch_Deacetylase"/>
</dbReference>
<dbReference type="PANTHER" id="PTHR34216">
    <property type="match status" value="1"/>
</dbReference>
<dbReference type="RefSeq" id="WP_381349054.1">
    <property type="nucleotide sequence ID" value="NZ_JBHMCY010000062.1"/>
</dbReference>
<dbReference type="SUPFAM" id="SSF88713">
    <property type="entry name" value="Glycoside hydrolase/deacetylase"/>
    <property type="match status" value="1"/>
</dbReference>
<dbReference type="InterPro" id="IPR002509">
    <property type="entry name" value="NODB_dom"/>
</dbReference>
<dbReference type="Proteomes" id="UP001589709">
    <property type="component" value="Unassembled WGS sequence"/>
</dbReference>
<dbReference type="CDD" id="cd10918">
    <property type="entry name" value="CE4_NodB_like_5s_6s"/>
    <property type="match status" value="1"/>
</dbReference>
<dbReference type="Pfam" id="PF01522">
    <property type="entry name" value="Polysacc_deac_1"/>
    <property type="match status" value="1"/>
</dbReference>
<reference evidence="4 5" key="1">
    <citation type="submission" date="2024-09" db="EMBL/GenBank/DDBJ databases">
        <authorList>
            <person name="Sun Q."/>
            <person name="Mori K."/>
        </authorList>
    </citation>
    <scope>NUCLEOTIDE SEQUENCE [LARGE SCALE GENOMIC DNA]</scope>
    <source>
        <strain evidence="4 5">JCM 6917</strain>
    </source>
</reference>
<keyword evidence="2" id="KW-0732">Signal</keyword>
<gene>
    <name evidence="4" type="ORF">ACFF45_26665</name>
</gene>
<comment type="subcellular location">
    <subcellularLocation>
        <location evidence="1">Secreted</location>
    </subcellularLocation>
</comment>
<evidence type="ECO:0000259" key="3">
    <source>
        <dbReference type="PROSITE" id="PS51677"/>
    </source>
</evidence>
<evidence type="ECO:0000313" key="4">
    <source>
        <dbReference type="EMBL" id="MFB9466196.1"/>
    </source>
</evidence>
<evidence type="ECO:0000256" key="2">
    <source>
        <dbReference type="ARBA" id="ARBA00022729"/>
    </source>
</evidence>
<dbReference type="GO" id="GO:0016787">
    <property type="term" value="F:hydrolase activity"/>
    <property type="evidence" value="ECO:0007669"/>
    <property type="project" value="UniProtKB-KW"/>
</dbReference>
<protein>
    <submittedName>
        <fullName evidence="4">Polysaccharide deacetylase family protein</fullName>
        <ecNumber evidence="4">3.-.-.-</ecNumber>
    </submittedName>
</protein>
<dbReference type="EMBL" id="JBHMCY010000062">
    <property type="protein sequence ID" value="MFB9466196.1"/>
    <property type="molecule type" value="Genomic_DNA"/>
</dbReference>
<dbReference type="InterPro" id="IPR011330">
    <property type="entry name" value="Glyco_hydro/deAcase_b/a-brl"/>
</dbReference>
<dbReference type="PROSITE" id="PS51677">
    <property type="entry name" value="NODB"/>
    <property type="match status" value="1"/>
</dbReference>
<sequence length="251" mass="27272">MSVPVDSRTRAVRSPAPVPWVVMYHSVGDCSDDPYRITVTPDRLDRQLGWLRRRGLRGVSVAELLAARARGEDQGLVGLTFDDGYADFVDAALPVLRRHDCGATLFVLPGRLGGENTWDPLGPRKPLLTADGVRRAAAQGVEIGSHGLTHLDLTRADDVTLKTETVESKLALAEVTGAPVAGFCYPYGTVDRRAADAVREAGYGYACAIDPGPLTGPHALPRVHLGQRDTALRLLLKYKLHRLRRRPVEGV</sequence>
<proteinExistence type="predicted"/>
<dbReference type="EC" id="3.-.-.-" evidence="4"/>
<dbReference type="Gene3D" id="3.20.20.370">
    <property type="entry name" value="Glycoside hydrolase/deacetylase"/>
    <property type="match status" value="1"/>
</dbReference>
<name>A0ABV5N7B1_9ACTN</name>
<dbReference type="PANTHER" id="PTHR34216:SF3">
    <property type="entry name" value="POLY-BETA-1,6-N-ACETYL-D-GLUCOSAMINE N-DEACETYLASE"/>
    <property type="match status" value="1"/>
</dbReference>
<keyword evidence="4" id="KW-0378">Hydrolase</keyword>
<keyword evidence="5" id="KW-1185">Reference proteome</keyword>